<dbReference type="InterPro" id="IPR029062">
    <property type="entry name" value="Class_I_gatase-like"/>
</dbReference>
<proteinExistence type="inferred from homology"/>
<dbReference type="EMBL" id="JBFDAA010000010">
    <property type="protein sequence ID" value="KAL1124379.1"/>
    <property type="molecule type" value="Genomic_DNA"/>
</dbReference>
<dbReference type="NCBIfam" id="NF003642">
    <property type="entry name" value="PRK05282.1"/>
    <property type="match status" value="1"/>
</dbReference>
<evidence type="ECO:0000256" key="2">
    <source>
        <dbReference type="ARBA" id="ARBA00006534"/>
    </source>
</evidence>
<evidence type="ECO:0000313" key="12">
    <source>
        <dbReference type="EMBL" id="KAL1124379.1"/>
    </source>
</evidence>
<comment type="catalytic activity">
    <reaction evidence="8">
        <text>Dipeptidase E catalyzes the hydrolysis of dipeptides Asp-|-Xaa. It does not act on peptides with N-terminal Glu, Asn or Gln, nor does it cleave isoaspartyl peptides.</text>
        <dbReference type="EC" id="3.4.13.21"/>
    </reaction>
</comment>
<gene>
    <name evidence="12" type="ORF">AAG570_001008</name>
</gene>
<dbReference type="EC" id="3.4.13.21" evidence="10"/>
<keyword evidence="3" id="KW-0963">Cytoplasm</keyword>
<evidence type="ECO:0000256" key="9">
    <source>
        <dbReference type="ARBA" id="ARBA00058347"/>
    </source>
</evidence>
<dbReference type="InterPro" id="IPR005320">
    <property type="entry name" value="Peptidase_S51"/>
</dbReference>
<dbReference type="PANTHER" id="PTHR20842:SF0">
    <property type="entry name" value="ALPHA-ASPARTYL DIPEPTIDASE"/>
    <property type="match status" value="1"/>
</dbReference>
<dbReference type="SUPFAM" id="SSF52317">
    <property type="entry name" value="Class I glutamine amidotransferase-like"/>
    <property type="match status" value="1"/>
</dbReference>
<keyword evidence="7" id="KW-0224">Dipeptidase</keyword>
<dbReference type="PANTHER" id="PTHR20842">
    <property type="entry name" value="PROTEASE S51 ALPHA-ASPARTYL DIPEPTIDASE"/>
    <property type="match status" value="1"/>
</dbReference>
<evidence type="ECO:0000256" key="8">
    <source>
        <dbReference type="ARBA" id="ARBA00050239"/>
    </source>
</evidence>
<dbReference type="GO" id="GO:0006508">
    <property type="term" value="P:proteolysis"/>
    <property type="evidence" value="ECO:0007669"/>
    <property type="project" value="UniProtKB-KW"/>
</dbReference>
<comment type="subcellular location">
    <subcellularLocation>
        <location evidence="1">Cytoplasm</location>
    </subcellularLocation>
</comment>
<keyword evidence="6" id="KW-0720">Serine protease</keyword>
<reference evidence="12 13" key="1">
    <citation type="submission" date="2024-07" db="EMBL/GenBank/DDBJ databases">
        <title>Chromosome-level genome assembly of the water stick insect Ranatra chinensis (Heteroptera: Nepidae).</title>
        <authorList>
            <person name="Liu X."/>
        </authorList>
    </citation>
    <scope>NUCLEOTIDE SEQUENCE [LARGE SCALE GENOMIC DNA]</scope>
    <source>
        <strain evidence="12">Cailab_2021Rc</strain>
        <tissue evidence="12">Muscle</tissue>
    </source>
</reference>
<accession>A0ABD0YYS4</accession>
<evidence type="ECO:0000256" key="1">
    <source>
        <dbReference type="ARBA" id="ARBA00004496"/>
    </source>
</evidence>
<dbReference type="FunFam" id="3.40.50.880:FF:000007">
    <property type="entry name" value="Peptidase E"/>
    <property type="match status" value="1"/>
</dbReference>
<dbReference type="Proteomes" id="UP001558652">
    <property type="component" value="Unassembled WGS sequence"/>
</dbReference>
<dbReference type="GO" id="GO:0008236">
    <property type="term" value="F:serine-type peptidase activity"/>
    <property type="evidence" value="ECO:0007669"/>
    <property type="project" value="UniProtKB-KW"/>
</dbReference>
<keyword evidence="13" id="KW-1185">Reference proteome</keyword>
<protein>
    <recommendedName>
        <fullName evidence="10">dipeptidase E</fullName>
        <ecNumber evidence="10">3.4.13.21</ecNumber>
    </recommendedName>
    <alternativeName>
        <fullName evidence="11">Asp-specific dipeptidase</fullName>
    </alternativeName>
</protein>
<dbReference type="CDD" id="cd03146">
    <property type="entry name" value="GAT1_Peptidase_E"/>
    <property type="match status" value="1"/>
</dbReference>
<evidence type="ECO:0000256" key="6">
    <source>
        <dbReference type="ARBA" id="ARBA00022825"/>
    </source>
</evidence>
<organism evidence="12 13">
    <name type="scientific">Ranatra chinensis</name>
    <dbReference type="NCBI Taxonomy" id="642074"/>
    <lineage>
        <taxon>Eukaryota</taxon>
        <taxon>Metazoa</taxon>
        <taxon>Ecdysozoa</taxon>
        <taxon>Arthropoda</taxon>
        <taxon>Hexapoda</taxon>
        <taxon>Insecta</taxon>
        <taxon>Pterygota</taxon>
        <taxon>Neoptera</taxon>
        <taxon>Paraneoptera</taxon>
        <taxon>Hemiptera</taxon>
        <taxon>Heteroptera</taxon>
        <taxon>Panheteroptera</taxon>
        <taxon>Nepomorpha</taxon>
        <taxon>Nepidae</taxon>
        <taxon>Ranatrinae</taxon>
        <taxon>Ranatra</taxon>
    </lineage>
</organism>
<comment type="similarity">
    <text evidence="2">Belongs to the peptidase S51 family.</text>
</comment>
<dbReference type="GO" id="GO:0016805">
    <property type="term" value="F:dipeptidase activity"/>
    <property type="evidence" value="ECO:0007669"/>
    <property type="project" value="UniProtKB-KW"/>
</dbReference>
<name>A0ABD0YYS4_9HEMI</name>
<comment type="function">
    <text evidence="9">Hydrolyzes dipeptides containing N-terminal aspartate residues.</text>
</comment>
<dbReference type="Gene3D" id="3.40.50.880">
    <property type="match status" value="1"/>
</dbReference>
<evidence type="ECO:0000256" key="5">
    <source>
        <dbReference type="ARBA" id="ARBA00022801"/>
    </source>
</evidence>
<evidence type="ECO:0000256" key="10">
    <source>
        <dbReference type="ARBA" id="ARBA00066675"/>
    </source>
</evidence>
<evidence type="ECO:0000256" key="7">
    <source>
        <dbReference type="ARBA" id="ARBA00022997"/>
    </source>
</evidence>
<evidence type="ECO:0000313" key="13">
    <source>
        <dbReference type="Proteomes" id="UP001558652"/>
    </source>
</evidence>
<evidence type="ECO:0000256" key="11">
    <source>
        <dbReference type="ARBA" id="ARBA00075877"/>
    </source>
</evidence>
<keyword evidence="4" id="KW-0645">Protease</keyword>
<dbReference type="Pfam" id="PF03575">
    <property type="entry name" value="Peptidase_S51"/>
    <property type="match status" value="1"/>
</dbReference>
<dbReference type="GO" id="GO:0005737">
    <property type="term" value="C:cytoplasm"/>
    <property type="evidence" value="ECO:0007669"/>
    <property type="project" value="UniProtKB-SubCell"/>
</dbReference>
<sequence length="238" mass="27002">MRNLLLLSNSTMHGTEYLQYAAENVKSFLKKFSVEKVLFIPYALTDYDKYEHKVKQAFSKFGFDLKSIHRYESPIDAISEAQAIYCGGGNTFCLLKALYDFKILKPIRDRVLLDGVPYIGASAGSNVATKSINTTNDMPIVYPPSFVALELLPFNINPHYIDADVNSKHMGETREERIKQYHEVPNTPPVLCLREGSMIQVEGDNILLKGLKSARVFIRDEEPKEYDVGTDLSFLLKH</sequence>
<evidence type="ECO:0000256" key="4">
    <source>
        <dbReference type="ARBA" id="ARBA00022670"/>
    </source>
</evidence>
<evidence type="ECO:0000256" key="3">
    <source>
        <dbReference type="ARBA" id="ARBA00022490"/>
    </source>
</evidence>
<keyword evidence="5" id="KW-0378">Hydrolase</keyword>
<comment type="caution">
    <text evidence="12">The sequence shown here is derived from an EMBL/GenBank/DDBJ whole genome shotgun (WGS) entry which is preliminary data.</text>
</comment>
<dbReference type="AlphaFoldDB" id="A0ABD0YYS4"/>